<dbReference type="Pfam" id="PF19037">
    <property type="entry name" value="Fuz_longin_2"/>
    <property type="match status" value="1"/>
</dbReference>
<reference evidence="8 9" key="1">
    <citation type="journal article" date="2022" name="Allergy">
        <title>Genome assembly and annotation of Periplaneta americana reveal a comprehensive cockroach allergen profile.</title>
        <authorList>
            <person name="Wang L."/>
            <person name="Xiong Q."/>
            <person name="Saelim N."/>
            <person name="Wang L."/>
            <person name="Nong W."/>
            <person name="Wan A.T."/>
            <person name="Shi M."/>
            <person name="Liu X."/>
            <person name="Cao Q."/>
            <person name="Hui J.H.L."/>
            <person name="Sookrung N."/>
            <person name="Leung T.F."/>
            <person name="Tungtrongchitr A."/>
            <person name="Tsui S.K.W."/>
        </authorList>
    </citation>
    <scope>NUCLEOTIDE SEQUENCE [LARGE SCALE GENOMIC DNA]</scope>
    <source>
        <strain evidence="8">PWHHKU_190912</strain>
    </source>
</reference>
<evidence type="ECO:0000256" key="3">
    <source>
        <dbReference type="ARBA" id="ARBA00022490"/>
    </source>
</evidence>
<protein>
    <submittedName>
        <fullName evidence="8">Uncharacterized protein</fullName>
    </submittedName>
</protein>
<dbReference type="Pfam" id="PF19038">
    <property type="entry name" value="Fuz_longin_3"/>
    <property type="match status" value="1"/>
</dbReference>
<dbReference type="PANTHER" id="PTHR13559">
    <property type="entry name" value="INTRACELLULAR TRAFFIC PROTEIN-RELATED"/>
    <property type="match status" value="1"/>
</dbReference>
<dbReference type="Pfam" id="PF19036">
    <property type="entry name" value="Fuz_longin_1"/>
    <property type="match status" value="1"/>
</dbReference>
<evidence type="ECO:0000256" key="4">
    <source>
        <dbReference type="ARBA" id="ARBA00023212"/>
    </source>
</evidence>
<dbReference type="InterPro" id="IPR043971">
    <property type="entry name" value="FUZ/MON1/HPS1_longin_2"/>
</dbReference>
<evidence type="ECO:0000256" key="1">
    <source>
        <dbReference type="ARBA" id="ARBA00004245"/>
    </source>
</evidence>
<keyword evidence="4" id="KW-0206">Cytoskeleton</keyword>
<proteinExistence type="inferred from homology"/>
<evidence type="ECO:0000259" key="5">
    <source>
        <dbReference type="Pfam" id="PF19036"/>
    </source>
</evidence>
<dbReference type="Proteomes" id="UP001148838">
    <property type="component" value="Unassembled WGS sequence"/>
</dbReference>
<dbReference type="InterPro" id="IPR026069">
    <property type="entry name" value="Fuzzy"/>
</dbReference>
<evidence type="ECO:0000259" key="6">
    <source>
        <dbReference type="Pfam" id="PF19037"/>
    </source>
</evidence>
<keyword evidence="9" id="KW-1185">Reference proteome</keyword>
<dbReference type="InterPro" id="IPR043970">
    <property type="entry name" value="FUZ/MON1/HPS1_longin_3"/>
</dbReference>
<keyword evidence="3" id="KW-0963">Cytoplasm</keyword>
<comment type="caution">
    <text evidence="8">The sequence shown here is derived from an EMBL/GenBank/DDBJ whole genome shotgun (WGS) entry which is preliminary data.</text>
</comment>
<feature type="domain" description="FUZ/MON1/HPS1 third Longin" evidence="7">
    <location>
        <begin position="318"/>
        <end position="442"/>
    </location>
</feature>
<comment type="similarity">
    <text evidence="2">Belongs to the fuzzy family.</text>
</comment>
<feature type="domain" description="FUZ/MON1/HPS1 second Longin" evidence="6">
    <location>
        <begin position="199"/>
        <end position="292"/>
    </location>
</feature>
<evidence type="ECO:0000313" key="9">
    <source>
        <dbReference type="Proteomes" id="UP001148838"/>
    </source>
</evidence>
<dbReference type="PANTHER" id="PTHR13559:SF1">
    <property type="entry name" value="PROTEIN FUZZY HOMOLOG"/>
    <property type="match status" value="1"/>
</dbReference>
<feature type="domain" description="FUZ/MON1/HPS1 first Longin" evidence="5">
    <location>
        <begin position="96"/>
        <end position="154"/>
    </location>
</feature>
<dbReference type="EMBL" id="JAJSOF020000011">
    <property type="protein sequence ID" value="KAJ4444303.1"/>
    <property type="molecule type" value="Genomic_DNA"/>
</dbReference>
<sequence length="447" mass="49070">MAGLCEGGNEPVGSLKAIFSCASRLPVERGHANIRDTSRSRRPCTARSSDIVQHVNNMVVADKRVTVQELSLLVGLGEANVCRILKPLELKKVCASVTLIAAACGANEMLLDQLLTSVFHAMVLAVGIDELRSPRNAERLKRELRVCYPILDRLLECADTTGSDRAVTCSDLLGLVEIMLCQENHLLQSLVEAWAECVDSLYGFLLIRGRVAVATSSWWQLHPEEKKLLALLVAVEGTCTACDIPVFLPCRSPGVPFRLVVCGLVGGIQICALCGPSPPLTEIEHVSIQCWKGAIDILRAAEQCCPRNFPPSIQLDTGVMGLLWVDRQTGKFLLSRNQRADAGKKEARSLSGAHRLDVLRTFHHQVATTFMDYSPDCSSEGATASKRPATSVALETYWCSEYHKCHALRHGTTLLCVLYASAVPIHTMRLITRRTLKFLTADKQLCW</sequence>
<accession>A0ABQ8TED0</accession>
<dbReference type="InterPro" id="IPR043972">
    <property type="entry name" value="FUZ/MON1/HPS1_longin_1"/>
</dbReference>
<evidence type="ECO:0000259" key="7">
    <source>
        <dbReference type="Pfam" id="PF19038"/>
    </source>
</evidence>
<evidence type="ECO:0000313" key="8">
    <source>
        <dbReference type="EMBL" id="KAJ4444303.1"/>
    </source>
</evidence>
<organism evidence="8 9">
    <name type="scientific">Periplaneta americana</name>
    <name type="common">American cockroach</name>
    <name type="synonym">Blatta americana</name>
    <dbReference type="NCBI Taxonomy" id="6978"/>
    <lineage>
        <taxon>Eukaryota</taxon>
        <taxon>Metazoa</taxon>
        <taxon>Ecdysozoa</taxon>
        <taxon>Arthropoda</taxon>
        <taxon>Hexapoda</taxon>
        <taxon>Insecta</taxon>
        <taxon>Pterygota</taxon>
        <taxon>Neoptera</taxon>
        <taxon>Polyneoptera</taxon>
        <taxon>Dictyoptera</taxon>
        <taxon>Blattodea</taxon>
        <taxon>Blattoidea</taxon>
        <taxon>Blattidae</taxon>
        <taxon>Blattinae</taxon>
        <taxon>Periplaneta</taxon>
    </lineage>
</organism>
<name>A0ABQ8TED0_PERAM</name>
<gene>
    <name evidence="8" type="ORF">ANN_06095</name>
</gene>
<comment type="subcellular location">
    <subcellularLocation>
        <location evidence="1">Cytoplasm</location>
        <location evidence="1">Cytoskeleton</location>
    </subcellularLocation>
</comment>
<evidence type="ECO:0000256" key="2">
    <source>
        <dbReference type="ARBA" id="ARBA00008550"/>
    </source>
</evidence>